<dbReference type="InterPro" id="IPR051262">
    <property type="entry name" value="SMP-30/CGR1_Lactonase"/>
</dbReference>
<feature type="chain" id="PRO_5045608435" evidence="3">
    <location>
        <begin position="24"/>
        <end position="379"/>
    </location>
</feature>
<dbReference type="InterPro" id="IPR013658">
    <property type="entry name" value="SGL"/>
</dbReference>
<dbReference type="RefSeq" id="WP_323325298.1">
    <property type="nucleotide sequence ID" value="NZ_JAYFSI010000001.1"/>
</dbReference>
<keyword evidence="2" id="KW-0378">Hydrolase</keyword>
<keyword evidence="6" id="KW-1185">Reference proteome</keyword>
<dbReference type="PANTHER" id="PTHR47572">
    <property type="entry name" value="LIPOPROTEIN-RELATED"/>
    <property type="match status" value="1"/>
</dbReference>
<gene>
    <name evidence="5" type="ORF">VA596_09955</name>
</gene>
<comment type="caution">
    <text evidence="5">The sequence shown here is derived from an EMBL/GenBank/DDBJ whole genome shotgun (WGS) entry which is preliminary data.</text>
</comment>
<dbReference type="Proteomes" id="UP001304298">
    <property type="component" value="Unassembled WGS sequence"/>
</dbReference>
<evidence type="ECO:0000256" key="2">
    <source>
        <dbReference type="ARBA" id="ARBA00022801"/>
    </source>
</evidence>
<proteinExistence type="inferred from homology"/>
<protein>
    <submittedName>
        <fullName evidence="5">SMP-30/gluconolactonase/LRE family protein</fullName>
    </submittedName>
</protein>
<feature type="domain" description="SMP-30/Gluconolactonase/LRE-like region" evidence="4">
    <location>
        <begin position="86"/>
        <end position="329"/>
    </location>
</feature>
<evidence type="ECO:0000259" key="4">
    <source>
        <dbReference type="Pfam" id="PF08450"/>
    </source>
</evidence>
<sequence length="379" mass="38985">MRRTVVLALTATLSAGLLSAASAGEVLPSQRPAVFETVFTAPLGLEGLTTDGRGNLYTPARGADPCPVYRVAAAGGPAAVVGTIPAPCSPAGLTFDRHGRLYVANADTVVSFVPDAANPPSATVFTRGVPGANGLAFDRAGTLWISDGGTGQGRVWRAGTDGVAAEMFRVQPLVSDVNVVNGVGGVGRDVRGLPPGSVTITPNGRTAADTAGSQHIVANGLAFTSDGTLLVADTARGALWRVPMGRDGRPRAATGCDAAFPANTLCLDDVEVQHPYLEGADGIVLDRAGNVWTAANERNAIVLARRDGRVVEYFRNPADATTKLRNGGPLEFPTSPVLLPDGRLCVTQSDGSRRDNFPNTAGEAGPGKAALAKISCVRR</sequence>
<dbReference type="Gene3D" id="2.120.10.30">
    <property type="entry name" value="TolB, C-terminal domain"/>
    <property type="match status" value="2"/>
</dbReference>
<dbReference type="InterPro" id="IPR011042">
    <property type="entry name" value="6-blade_b-propeller_TolB-like"/>
</dbReference>
<accession>A0ABU5R2C4</accession>
<feature type="signal peptide" evidence="3">
    <location>
        <begin position="1"/>
        <end position="23"/>
    </location>
</feature>
<evidence type="ECO:0000256" key="3">
    <source>
        <dbReference type="SAM" id="SignalP"/>
    </source>
</evidence>
<evidence type="ECO:0000313" key="5">
    <source>
        <dbReference type="EMBL" id="MEA5359860.1"/>
    </source>
</evidence>
<dbReference type="EMBL" id="JAYFSI010000001">
    <property type="protein sequence ID" value="MEA5359860.1"/>
    <property type="molecule type" value="Genomic_DNA"/>
</dbReference>
<dbReference type="Pfam" id="PF08450">
    <property type="entry name" value="SGL"/>
    <property type="match status" value="1"/>
</dbReference>
<dbReference type="SUPFAM" id="SSF63829">
    <property type="entry name" value="Calcium-dependent phosphotriesterase"/>
    <property type="match status" value="1"/>
</dbReference>
<comment type="similarity">
    <text evidence="1">Belongs to the SMP-30/CGR1 family.</text>
</comment>
<evidence type="ECO:0000313" key="6">
    <source>
        <dbReference type="Proteomes" id="UP001304298"/>
    </source>
</evidence>
<name>A0ABU5R2C4_9PSEU</name>
<reference evidence="5 6" key="1">
    <citation type="submission" date="2023-12" db="EMBL/GenBank/DDBJ databases">
        <title>Amycolatopsis sp. V23-08.</title>
        <authorList>
            <person name="Somphong A."/>
        </authorList>
    </citation>
    <scope>NUCLEOTIDE SEQUENCE [LARGE SCALE GENOMIC DNA]</scope>
    <source>
        <strain evidence="5 6">V23-08</strain>
    </source>
</reference>
<organism evidence="5 6">
    <name type="scientific">Amycolatopsis heterodermiae</name>
    <dbReference type="NCBI Taxonomy" id="3110235"/>
    <lineage>
        <taxon>Bacteria</taxon>
        <taxon>Bacillati</taxon>
        <taxon>Actinomycetota</taxon>
        <taxon>Actinomycetes</taxon>
        <taxon>Pseudonocardiales</taxon>
        <taxon>Pseudonocardiaceae</taxon>
        <taxon>Amycolatopsis</taxon>
    </lineage>
</organism>
<keyword evidence="3" id="KW-0732">Signal</keyword>
<evidence type="ECO:0000256" key="1">
    <source>
        <dbReference type="ARBA" id="ARBA00008853"/>
    </source>
</evidence>
<dbReference type="PANTHER" id="PTHR47572:SF4">
    <property type="entry name" value="LACTONASE DRP35"/>
    <property type="match status" value="1"/>
</dbReference>